<keyword evidence="6" id="KW-0921">Nickel transport</keyword>
<evidence type="ECO:0000256" key="6">
    <source>
        <dbReference type="ARBA" id="ARBA00023112"/>
    </source>
</evidence>
<organism evidence="10 11">
    <name type="scientific">Mammaliicoccus lentus</name>
    <name type="common">Staphylococcus lentus</name>
    <dbReference type="NCBI Taxonomy" id="42858"/>
    <lineage>
        <taxon>Bacteria</taxon>
        <taxon>Bacillati</taxon>
        <taxon>Bacillota</taxon>
        <taxon>Bacilli</taxon>
        <taxon>Bacillales</taxon>
        <taxon>Staphylococcaceae</taxon>
        <taxon>Mammaliicoccus</taxon>
    </lineage>
</organism>
<feature type="transmembrane region" description="Helical" evidence="8">
    <location>
        <begin position="268"/>
        <end position="287"/>
    </location>
</feature>
<evidence type="ECO:0000256" key="1">
    <source>
        <dbReference type="ARBA" id="ARBA00004141"/>
    </source>
</evidence>
<dbReference type="CDD" id="cd06261">
    <property type="entry name" value="TM_PBP2"/>
    <property type="match status" value="1"/>
</dbReference>
<dbReference type="InterPro" id="IPR000515">
    <property type="entry name" value="MetI-like"/>
</dbReference>
<feature type="transmembrane region" description="Helical" evidence="8">
    <location>
        <begin position="75"/>
        <end position="100"/>
    </location>
</feature>
<dbReference type="RefSeq" id="WP_282862537.1">
    <property type="nucleotide sequence ID" value="NZ_CP118848.1"/>
</dbReference>
<evidence type="ECO:0000313" key="10">
    <source>
        <dbReference type="EMBL" id="WHI60403.1"/>
    </source>
</evidence>
<keyword evidence="5 8" id="KW-1133">Transmembrane helix</keyword>
<keyword evidence="2 8" id="KW-0813">Transport</keyword>
<keyword evidence="6" id="KW-0406">Ion transport</keyword>
<dbReference type="GO" id="GO:0015675">
    <property type="term" value="P:nickel cation transport"/>
    <property type="evidence" value="ECO:0007669"/>
    <property type="project" value="UniProtKB-KW"/>
</dbReference>
<dbReference type="GO" id="GO:0005886">
    <property type="term" value="C:plasma membrane"/>
    <property type="evidence" value="ECO:0007669"/>
    <property type="project" value="UniProtKB-SubCell"/>
</dbReference>
<keyword evidence="4 8" id="KW-0812">Transmembrane</keyword>
<name>A0AAX3W554_MAMLE</name>
<proteinExistence type="inferred from homology"/>
<evidence type="ECO:0000256" key="3">
    <source>
        <dbReference type="ARBA" id="ARBA00022596"/>
    </source>
</evidence>
<evidence type="ECO:0000256" key="8">
    <source>
        <dbReference type="RuleBase" id="RU363032"/>
    </source>
</evidence>
<dbReference type="Pfam" id="PF00528">
    <property type="entry name" value="BPD_transp_1"/>
    <property type="match status" value="1"/>
</dbReference>
<dbReference type="GO" id="GO:0055085">
    <property type="term" value="P:transmembrane transport"/>
    <property type="evidence" value="ECO:0007669"/>
    <property type="project" value="InterPro"/>
</dbReference>
<evidence type="ECO:0000256" key="2">
    <source>
        <dbReference type="ARBA" id="ARBA00022448"/>
    </source>
</evidence>
<dbReference type="PANTHER" id="PTHR43839">
    <property type="entry name" value="OPPC IN A BINDING PROTEIN-DEPENDENT TRANSPORT SYSTEM"/>
    <property type="match status" value="1"/>
</dbReference>
<evidence type="ECO:0000256" key="5">
    <source>
        <dbReference type="ARBA" id="ARBA00022989"/>
    </source>
</evidence>
<dbReference type="EMBL" id="CP118848">
    <property type="protein sequence ID" value="WHI60403.1"/>
    <property type="molecule type" value="Genomic_DNA"/>
</dbReference>
<accession>A0AAX3W554</accession>
<evidence type="ECO:0000259" key="9">
    <source>
        <dbReference type="PROSITE" id="PS50928"/>
    </source>
</evidence>
<dbReference type="SUPFAM" id="SSF161098">
    <property type="entry name" value="MetI-like"/>
    <property type="match status" value="1"/>
</dbReference>
<evidence type="ECO:0000256" key="7">
    <source>
        <dbReference type="ARBA" id="ARBA00023136"/>
    </source>
</evidence>
<keyword evidence="3" id="KW-0533">Nickel</keyword>
<sequence length="299" mass="34486">MKRIYTLLFLLLIPACVSIVYFDILKITPKTINFLYNSNGEIIKSSPFPPNLHALFGVDSGSKNMLFEVLSGYRITLFLIIIIASLSMLISIFIGTYLAFNNKNIGFYKYFSNALFYIPQTILAYILLQPLLYETIDGFFTSFSYRALYNIIILIILMTPTTTILIKDATLYILNKEFISVAYTISPSNFHIFFKHVLPNVTTQYVIVFLRISFQTLLVMTHLAFFKIFFGGTKVCYGPACEITERPSINELSSLLGFHSNELTTNWWTFYAPLIAILYIFIIINLLSKELTYRFQLYK</sequence>
<gene>
    <name evidence="10" type="ORF">PYH69_01895</name>
</gene>
<evidence type="ECO:0000313" key="11">
    <source>
        <dbReference type="Proteomes" id="UP001223261"/>
    </source>
</evidence>
<feature type="transmembrane region" description="Helical" evidence="8">
    <location>
        <begin position="147"/>
        <end position="166"/>
    </location>
</feature>
<dbReference type="PROSITE" id="PS50928">
    <property type="entry name" value="ABC_TM1"/>
    <property type="match status" value="1"/>
</dbReference>
<protein>
    <submittedName>
        <fullName evidence="10">ABC transporter permease subunit</fullName>
    </submittedName>
</protein>
<reference evidence="10" key="1">
    <citation type="journal article" date="2023" name="Antibiotics">
        <title>Prevalence and Molecular Characterization of Methicillin-Resistant Staphylococci (MRS) and Mammaliicocci (MRM) in Dromedary Camels from Algeria: First Detection of SCCmec-mecC Hybrid in Methicillin-Resistant Mammaliicoccus lentus.</title>
        <authorList>
            <person name="Belhout C."/>
            <person name="Boyen F."/>
            <person name="Vereecke N."/>
            <person name="Theuns S."/>
            <person name="Taibi N."/>
            <person name="Stegger M."/>
            <person name="de la Fe-Rodriguez P.Y."/>
            <person name="Bouayad L."/>
            <person name="Elgroud R."/>
            <person name="Butaye P."/>
        </authorList>
    </citation>
    <scope>NUCLEOTIDE SEQUENCE</scope>
    <source>
        <strain evidence="10">7048</strain>
    </source>
</reference>
<feature type="domain" description="ABC transmembrane type-1" evidence="9">
    <location>
        <begin position="73"/>
        <end position="288"/>
    </location>
</feature>
<keyword evidence="7 8" id="KW-0472">Membrane</keyword>
<feature type="transmembrane region" description="Helical" evidence="8">
    <location>
        <begin position="107"/>
        <end position="127"/>
    </location>
</feature>
<evidence type="ECO:0000256" key="4">
    <source>
        <dbReference type="ARBA" id="ARBA00022692"/>
    </source>
</evidence>
<dbReference type="InterPro" id="IPR035906">
    <property type="entry name" value="MetI-like_sf"/>
</dbReference>
<dbReference type="PANTHER" id="PTHR43839:SF3">
    <property type="entry name" value="OLIGOPEPTIDE ABC TRANSPORTER, PERMEASE PROTEIN"/>
    <property type="match status" value="1"/>
</dbReference>
<comment type="similarity">
    <text evidence="8">Belongs to the binding-protein-dependent transport system permease family.</text>
</comment>
<dbReference type="Gene3D" id="1.10.3720.10">
    <property type="entry name" value="MetI-like"/>
    <property type="match status" value="1"/>
</dbReference>
<comment type="subcellular location">
    <subcellularLocation>
        <location evidence="8">Cell membrane</location>
        <topology evidence="8">Multi-pass membrane protein</topology>
    </subcellularLocation>
    <subcellularLocation>
        <location evidence="1">Membrane</location>
        <topology evidence="1">Multi-pass membrane protein</topology>
    </subcellularLocation>
</comment>
<dbReference type="AlphaFoldDB" id="A0AAX3W554"/>
<dbReference type="Proteomes" id="UP001223261">
    <property type="component" value="Chromosome"/>
</dbReference>
<feature type="transmembrane region" description="Helical" evidence="8">
    <location>
        <begin position="205"/>
        <end position="225"/>
    </location>
</feature>